<keyword evidence="1" id="KW-0732">Signal</keyword>
<feature type="chain" id="PRO_5011791167" evidence="1">
    <location>
        <begin position="38"/>
        <end position="98"/>
    </location>
</feature>
<dbReference type="STRING" id="112413.SAMN05421854_11064"/>
<proteinExistence type="predicted"/>
<organism evidence="2 3">
    <name type="scientific">Amycolatopsis rubida</name>
    <dbReference type="NCBI Taxonomy" id="112413"/>
    <lineage>
        <taxon>Bacteria</taxon>
        <taxon>Bacillati</taxon>
        <taxon>Actinomycetota</taxon>
        <taxon>Actinomycetes</taxon>
        <taxon>Pseudonocardiales</taxon>
        <taxon>Pseudonocardiaceae</taxon>
        <taxon>Amycolatopsis</taxon>
    </lineage>
</organism>
<evidence type="ECO:0000313" key="2">
    <source>
        <dbReference type="EMBL" id="SFQ27653.1"/>
    </source>
</evidence>
<sequence>MTPHDQNLAGGLDQRPRKRRIRRIALIAAAAATSALAAGCHDSPAPGTTRSCQGSLAPSCLKQLGQDEIRAAPASEVVNVGSVYLVSDVDVLTPAGAS</sequence>
<evidence type="ECO:0000313" key="3">
    <source>
        <dbReference type="Proteomes" id="UP000199137"/>
    </source>
</evidence>
<reference evidence="2 3" key="1">
    <citation type="submission" date="2016-10" db="EMBL/GenBank/DDBJ databases">
        <authorList>
            <person name="de Groot N.N."/>
        </authorList>
    </citation>
    <scope>NUCLEOTIDE SEQUENCE [LARGE SCALE GENOMIC DNA]</scope>
    <source>
        <strain evidence="2 3">DSM 44637</strain>
    </source>
</reference>
<dbReference type="EMBL" id="FOWC01000010">
    <property type="protein sequence ID" value="SFQ27653.1"/>
    <property type="molecule type" value="Genomic_DNA"/>
</dbReference>
<name>A0A1I5X6N2_9PSEU</name>
<evidence type="ECO:0000256" key="1">
    <source>
        <dbReference type="SAM" id="SignalP"/>
    </source>
</evidence>
<dbReference type="AlphaFoldDB" id="A0A1I5X6N2"/>
<accession>A0A1I5X6N2</accession>
<protein>
    <submittedName>
        <fullName evidence="2">Uncharacterized protein</fullName>
    </submittedName>
</protein>
<dbReference type="Proteomes" id="UP000199137">
    <property type="component" value="Unassembled WGS sequence"/>
</dbReference>
<feature type="signal peptide" evidence="1">
    <location>
        <begin position="1"/>
        <end position="37"/>
    </location>
</feature>
<gene>
    <name evidence="2" type="ORF">SAMN05421854_11064</name>
</gene>